<dbReference type="InParanoid" id="A0A6P6DWU4"/>
<feature type="non-terminal residue" evidence="3">
    <location>
        <position position="1"/>
    </location>
</feature>
<dbReference type="RefSeq" id="XP_023564559.1">
    <property type="nucleotide sequence ID" value="XM_023708791.1"/>
</dbReference>
<evidence type="ECO:0000313" key="3">
    <source>
        <dbReference type="RefSeq" id="XP_023564559.1"/>
    </source>
</evidence>
<evidence type="ECO:0000256" key="1">
    <source>
        <dbReference type="SAM" id="MobiDB-lite"/>
    </source>
</evidence>
<dbReference type="GeneID" id="111814916"/>
<dbReference type="AlphaFoldDB" id="A0A6P6DWU4"/>
<organism evidence="2 3">
    <name type="scientific">Octodon degus</name>
    <name type="common">Degu</name>
    <name type="synonym">Sciurus degus</name>
    <dbReference type="NCBI Taxonomy" id="10160"/>
    <lineage>
        <taxon>Eukaryota</taxon>
        <taxon>Metazoa</taxon>
        <taxon>Chordata</taxon>
        <taxon>Craniata</taxon>
        <taxon>Vertebrata</taxon>
        <taxon>Euteleostomi</taxon>
        <taxon>Mammalia</taxon>
        <taxon>Eutheria</taxon>
        <taxon>Euarchontoglires</taxon>
        <taxon>Glires</taxon>
        <taxon>Rodentia</taxon>
        <taxon>Hystricomorpha</taxon>
        <taxon>Octodontidae</taxon>
        <taxon>Octodon</taxon>
    </lineage>
</organism>
<evidence type="ECO:0000313" key="2">
    <source>
        <dbReference type="Proteomes" id="UP000515203"/>
    </source>
</evidence>
<gene>
    <name evidence="3" type="primary">LOC111814916</name>
</gene>
<proteinExistence type="predicted"/>
<keyword evidence="2" id="KW-1185">Reference proteome</keyword>
<dbReference type="OrthoDB" id="6418155at2759"/>
<reference evidence="3" key="1">
    <citation type="submission" date="2025-08" db="UniProtKB">
        <authorList>
            <consortium name="RefSeq"/>
        </authorList>
    </citation>
    <scope>IDENTIFICATION</scope>
</reference>
<dbReference type="Proteomes" id="UP000515203">
    <property type="component" value="Unplaced"/>
</dbReference>
<feature type="region of interest" description="Disordered" evidence="1">
    <location>
        <begin position="46"/>
        <end position="82"/>
    </location>
</feature>
<name>A0A6P6DWU4_OCTDE</name>
<feature type="region of interest" description="Disordered" evidence="1">
    <location>
        <begin position="97"/>
        <end position="122"/>
    </location>
</feature>
<feature type="region of interest" description="Disordered" evidence="1">
    <location>
        <begin position="167"/>
        <end position="186"/>
    </location>
</feature>
<protein>
    <submittedName>
        <fullName evidence="3">Heat shock transcription factor, X-linked member 3-like</fullName>
    </submittedName>
</protein>
<accession>A0A6P6DWU4</accession>
<feature type="compositionally biased region" description="Basic residues" evidence="1">
    <location>
        <begin position="50"/>
        <end position="60"/>
    </location>
</feature>
<sequence>IYSANFQRDKPGLLDNIWRKGDFRNPAWRGTCEPILLKKPAWQGLDEPKKKKPVAIRHSPRFPQARCTKSQRRASRVQGCRGPQPTVFSGVWALKSIAGHGSDGQPPEAPSGPSSEGATGHDMCAAPAAATGEGEARSSSVAQGAHRALMTLFNTCYSVVLTALSAKTPEEHSEEQQEDSSDSKSVLCEQVKDFPNVQ</sequence>